<organism evidence="2 3">
    <name type="scientific">Burkholderia cenocepacia</name>
    <dbReference type="NCBI Taxonomy" id="95486"/>
    <lineage>
        <taxon>Bacteria</taxon>
        <taxon>Pseudomonadati</taxon>
        <taxon>Pseudomonadota</taxon>
        <taxon>Betaproteobacteria</taxon>
        <taxon>Burkholderiales</taxon>
        <taxon>Burkholderiaceae</taxon>
        <taxon>Burkholderia</taxon>
        <taxon>Burkholderia cepacia complex</taxon>
    </lineage>
</organism>
<dbReference type="Pfam" id="PF11450">
    <property type="entry name" value="DUF3008"/>
    <property type="match status" value="1"/>
</dbReference>
<accession>A0A6J5J3A9</accession>
<gene>
    <name evidence="2" type="ORF">BCO9919_02058</name>
</gene>
<name>A0A6J5J3A9_9BURK</name>
<dbReference type="RefSeq" id="WP_175237871.1">
    <property type="nucleotide sequence ID" value="NZ_CABWIK020000008.1"/>
</dbReference>
<reference evidence="2 3" key="1">
    <citation type="submission" date="2020-04" db="EMBL/GenBank/DDBJ databases">
        <authorList>
            <person name="Depoorter E."/>
        </authorList>
    </citation>
    <scope>NUCLEOTIDE SEQUENCE [LARGE SCALE GENOMIC DNA]</scope>
    <source>
        <strain evidence="2 3">BCC0132</strain>
    </source>
</reference>
<dbReference type="InterPro" id="IPR021553">
    <property type="entry name" value="DUF3008"/>
</dbReference>
<sequence>MPAKSRARQSAAGAALSAGRGNTKMLDLMPPAKPMVRSMSEKEREKMASTPRCGKPEHKHDA</sequence>
<evidence type="ECO:0000313" key="3">
    <source>
        <dbReference type="Proteomes" id="UP000494322"/>
    </source>
</evidence>
<evidence type="ECO:0008006" key="4">
    <source>
        <dbReference type="Google" id="ProtNLM"/>
    </source>
</evidence>
<dbReference type="Proteomes" id="UP000494322">
    <property type="component" value="Unassembled WGS sequence"/>
</dbReference>
<feature type="compositionally biased region" description="Low complexity" evidence="1">
    <location>
        <begin position="1"/>
        <end position="21"/>
    </location>
</feature>
<dbReference type="AlphaFoldDB" id="A0A6J5J3A9"/>
<dbReference type="EMBL" id="CABWIK020000008">
    <property type="protein sequence ID" value="CAB3965961.1"/>
    <property type="molecule type" value="Genomic_DNA"/>
</dbReference>
<evidence type="ECO:0000313" key="2">
    <source>
        <dbReference type="EMBL" id="CAB3965961.1"/>
    </source>
</evidence>
<proteinExistence type="predicted"/>
<evidence type="ECO:0000256" key="1">
    <source>
        <dbReference type="SAM" id="MobiDB-lite"/>
    </source>
</evidence>
<protein>
    <recommendedName>
        <fullName evidence="4">DUF3008 family protein</fullName>
    </recommendedName>
</protein>
<feature type="region of interest" description="Disordered" evidence="1">
    <location>
        <begin position="1"/>
        <end position="62"/>
    </location>
</feature>